<evidence type="ECO:0000313" key="3">
    <source>
        <dbReference type="WBParaSite" id="ECPE_0000845801-mRNA-1"/>
    </source>
</evidence>
<organism evidence="3">
    <name type="scientific">Echinostoma caproni</name>
    <dbReference type="NCBI Taxonomy" id="27848"/>
    <lineage>
        <taxon>Eukaryota</taxon>
        <taxon>Metazoa</taxon>
        <taxon>Spiralia</taxon>
        <taxon>Lophotrochozoa</taxon>
        <taxon>Platyhelminthes</taxon>
        <taxon>Trematoda</taxon>
        <taxon>Digenea</taxon>
        <taxon>Plagiorchiida</taxon>
        <taxon>Echinostomata</taxon>
        <taxon>Echinostomatoidea</taxon>
        <taxon>Echinostomatidae</taxon>
        <taxon>Echinostoma</taxon>
    </lineage>
</organism>
<sequence>MALAILKFSADKLLTADMESMVVYLQHEGPVQWEQHSSAIFESASAFKLNVKKLKKLEKEYLTMRSQEREDQIELRVSPSSLFHCLLPAPPRPVSDNLVMVIFVSYTRLHGYLLTLSLSIVHFEVPEKEEKIRLNAYDWFRVYCLPSAPLSNHSFNQGI</sequence>
<proteinExistence type="predicted"/>
<reference evidence="1 2" key="2">
    <citation type="submission" date="2018-11" db="EMBL/GenBank/DDBJ databases">
        <authorList>
            <consortium name="Pathogen Informatics"/>
        </authorList>
    </citation>
    <scope>NUCLEOTIDE SEQUENCE [LARGE SCALE GENOMIC DNA]</scope>
    <source>
        <strain evidence="1 2">Egypt</strain>
    </source>
</reference>
<dbReference type="Gene3D" id="1.10.472.80">
    <property type="entry name" value="Ypt/Rab-GAP domain of gyp1p, domain 3"/>
    <property type="match status" value="1"/>
</dbReference>
<keyword evidence="2" id="KW-1185">Reference proteome</keyword>
<dbReference type="WBParaSite" id="ECPE_0000845801-mRNA-1">
    <property type="protein sequence ID" value="ECPE_0000845801-mRNA-1"/>
    <property type="gene ID" value="ECPE_0000845801"/>
</dbReference>
<dbReference type="AlphaFoldDB" id="A0A183AN97"/>
<dbReference type="Proteomes" id="UP000272942">
    <property type="component" value="Unassembled WGS sequence"/>
</dbReference>
<accession>A0A183AN97</accession>
<reference evidence="3" key="1">
    <citation type="submission" date="2016-06" db="UniProtKB">
        <authorList>
            <consortium name="WormBaseParasite"/>
        </authorList>
    </citation>
    <scope>IDENTIFICATION</scope>
</reference>
<gene>
    <name evidence="1" type="ORF">ECPE_LOCUS8432</name>
</gene>
<evidence type="ECO:0000313" key="1">
    <source>
        <dbReference type="EMBL" id="VDP83510.1"/>
    </source>
</evidence>
<dbReference type="EMBL" id="UZAN01045967">
    <property type="protein sequence ID" value="VDP83510.1"/>
    <property type="molecule type" value="Genomic_DNA"/>
</dbReference>
<protein>
    <submittedName>
        <fullName evidence="3">VPS13 domain-containing protein</fullName>
    </submittedName>
</protein>
<evidence type="ECO:0000313" key="2">
    <source>
        <dbReference type="Proteomes" id="UP000272942"/>
    </source>
</evidence>
<name>A0A183AN97_9TREM</name>